<evidence type="ECO:0000313" key="1">
    <source>
        <dbReference type="EMBL" id="KAF7362340.1"/>
    </source>
</evidence>
<proteinExistence type="predicted"/>
<comment type="caution">
    <text evidence="1">The sequence shown here is derived from an EMBL/GenBank/DDBJ whole genome shotgun (WGS) entry which is preliminary data.</text>
</comment>
<dbReference type="Proteomes" id="UP000620124">
    <property type="component" value="Unassembled WGS sequence"/>
</dbReference>
<keyword evidence="2" id="KW-1185">Reference proteome</keyword>
<sequence length="646" mass="72815">MTSNSAAFDAIACHSAPPQFPPELEREIFETTAHLYSKTIPKLLRVARRVHSWIEPLLYYSVSIEPFENKRAKDYAIIRAVDTKPAGFLHNAVRHMYLCAIPWNIMGYRPESPWSAVELEKILRACRGVVSLVLVSDLDKPAVLPMLADMRPKRLYLISDLCHSQLVLTAPFFRNITHLLLADVNNVEESNVHGGWPLLRNLSRLPVLTHIAFDHLMAPHVLSTVLSECPHLKAMILYGTQPLKTPTEVFSIHDQRLVLFLSEDLIAQFVFITPDGQDIWARADVFISRKRRGDIEESSYHMEPVQISGPIQTPPVSDPVQAEIPVTPNNLRPLPKLAAKLERRIFLDVASLHPEMIPALLTVARCVLDWIEPRLYSELRISKHSRNTSAAIALLRAAESKPGAFLTNAVRSVELNAGPWNTSSKQFPWDSRASSSDDGWSDAELSRVLHRCTGVTNLALISDLSDTGLLAALAYMRPTCLTLAADTVTDQQMSHHKPTCLDGLPFCQNITHLHFFDADVNLFDPESSVLTNWSTYWSQQISRLPVLTHLAFPCQTPNIILVEVLSDLPSLDVLVLMADVFVDGKYISQHLPFCDPRVVVVKRNWQLERGGQYFWERVETFLAEKQKGKIEPSRCYLELKAPVVNH</sequence>
<evidence type="ECO:0000313" key="2">
    <source>
        <dbReference type="Proteomes" id="UP000620124"/>
    </source>
</evidence>
<organism evidence="1 2">
    <name type="scientific">Mycena venus</name>
    <dbReference type="NCBI Taxonomy" id="2733690"/>
    <lineage>
        <taxon>Eukaryota</taxon>
        <taxon>Fungi</taxon>
        <taxon>Dikarya</taxon>
        <taxon>Basidiomycota</taxon>
        <taxon>Agaricomycotina</taxon>
        <taxon>Agaricomycetes</taxon>
        <taxon>Agaricomycetidae</taxon>
        <taxon>Agaricales</taxon>
        <taxon>Marasmiineae</taxon>
        <taxon>Mycenaceae</taxon>
        <taxon>Mycena</taxon>
    </lineage>
</organism>
<name>A0A8H6YJL2_9AGAR</name>
<dbReference type="OrthoDB" id="3061857at2759"/>
<accession>A0A8H6YJL2</accession>
<protein>
    <submittedName>
        <fullName evidence="1">Uncharacterized protein</fullName>
    </submittedName>
</protein>
<reference evidence="1" key="1">
    <citation type="submission" date="2020-05" db="EMBL/GenBank/DDBJ databases">
        <title>Mycena genomes resolve the evolution of fungal bioluminescence.</title>
        <authorList>
            <person name="Tsai I.J."/>
        </authorList>
    </citation>
    <scope>NUCLEOTIDE SEQUENCE</scope>
    <source>
        <strain evidence="1">CCC161011</strain>
    </source>
</reference>
<gene>
    <name evidence="1" type="ORF">MVEN_00580600</name>
</gene>
<dbReference type="EMBL" id="JACAZI010000004">
    <property type="protein sequence ID" value="KAF7362340.1"/>
    <property type="molecule type" value="Genomic_DNA"/>
</dbReference>
<dbReference type="AlphaFoldDB" id="A0A8H6YJL2"/>